<dbReference type="Proteomes" id="UP001497623">
    <property type="component" value="Unassembled WGS sequence"/>
</dbReference>
<dbReference type="InterPro" id="IPR002557">
    <property type="entry name" value="Chitin-bd_dom"/>
</dbReference>
<evidence type="ECO:0000256" key="1">
    <source>
        <dbReference type="SAM" id="Coils"/>
    </source>
</evidence>
<accession>A0AAV2S4V1</accession>
<keyword evidence="3" id="KW-0732">Signal</keyword>
<reference evidence="5 6" key="1">
    <citation type="submission" date="2024-05" db="EMBL/GenBank/DDBJ databases">
        <authorList>
            <person name="Wallberg A."/>
        </authorList>
    </citation>
    <scope>NUCLEOTIDE SEQUENCE [LARGE SCALE GENOMIC DNA]</scope>
</reference>
<dbReference type="InterPro" id="IPR036508">
    <property type="entry name" value="Chitin-bd_dom_sf"/>
</dbReference>
<dbReference type="GO" id="GO:0005576">
    <property type="term" value="C:extracellular region"/>
    <property type="evidence" value="ECO:0007669"/>
    <property type="project" value="InterPro"/>
</dbReference>
<dbReference type="Gene3D" id="2.170.140.10">
    <property type="entry name" value="Chitin binding domain"/>
    <property type="match status" value="1"/>
</dbReference>
<comment type="caution">
    <text evidence="5">The sequence shown here is derived from an EMBL/GenBank/DDBJ whole genome shotgun (WGS) entry which is preliminary data.</text>
</comment>
<evidence type="ECO:0000259" key="4">
    <source>
        <dbReference type="PROSITE" id="PS50940"/>
    </source>
</evidence>
<dbReference type="AlphaFoldDB" id="A0AAV2S4V1"/>
<feature type="signal peptide" evidence="3">
    <location>
        <begin position="1"/>
        <end position="22"/>
    </location>
</feature>
<dbReference type="PROSITE" id="PS50940">
    <property type="entry name" value="CHIT_BIND_II"/>
    <property type="match status" value="1"/>
</dbReference>
<evidence type="ECO:0000313" key="6">
    <source>
        <dbReference type="Proteomes" id="UP001497623"/>
    </source>
</evidence>
<gene>
    <name evidence="5" type="ORF">MNOR_LOCUS33174</name>
</gene>
<sequence>SQMAVTVQVLVLSILVISVVTGFTIFQPQSVRWQTLIPINVRETGVFLPCPNEGFFQHPANCSRFYRCVDFHGYGLIYTRFVYECPKSLIFIAEKEQCSRGSCPVKSASPSKLTSTSTSIPTTLIPPTGSEEKLLNLLTEKNKLEEASDTLSKTISVLKDTQNILQNLDLVIADAFKDNVSGAFILREQYGTKINILNRFLGQLKVLPKSSVENNLDLINILTKKIKDLLAEINELANDIKEGNIAVSEGLQDSVTSAINQTQDTSQTVEQQKEQTTDKLDQIEEYITMNLETTEKTVQSTMATAAEFHTTEEINTEHSELITATEGIAIWDITNEPIIEDSTQSDSSSGTTETTTKYNDN</sequence>
<dbReference type="EMBL" id="CAXKWB010047066">
    <property type="protein sequence ID" value="CAL4164769.1"/>
    <property type="molecule type" value="Genomic_DNA"/>
</dbReference>
<feature type="non-terminal residue" evidence="5">
    <location>
        <position position="361"/>
    </location>
</feature>
<protein>
    <recommendedName>
        <fullName evidence="4">Chitin-binding type-2 domain-containing protein</fullName>
    </recommendedName>
</protein>
<evidence type="ECO:0000313" key="5">
    <source>
        <dbReference type="EMBL" id="CAL4164769.1"/>
    </source>
</evidence>
<dbReference type="Pfam" id="PF01607">
    <property type="entry name" value="CBM_14"/>
    <property type="match status" value="1"/>
</dbReference>
<feature type="non-terminal residue" evidence="5">
    <location>
        <position position="1"/>
    </location>
</feature>
<dbReference type="SUPFAM" id="SSF57625">
    <property type="entry name" value="Invertebrate chitin-binding proteins"/>
    <property type="match status" value="1"/>
</dbReference>
<dbReference type="GO" id="GO:0008061">
    <property type="term" value="F:chitin binding"/>
    <property type="evidence" value="ECO:0007669"/>
    <property type="project" value="InterPro"/>
</dbReference>
<feature type="chain" id="PRO_5043606990" description="Chitin-binding type-2 domain-containing protein" evidence="3">
    <location>
        <begin position="23"/>
        <end position="361"/>
    </location>
</feature>
<name>A0AAV2S4V1_MEGNR</name>
<evidence type="ECO:0000256" key="2">
    <source>
        <dbReference type="SAM" id="MobiDB-lite"/>
    </source>
</evidence>
<feature type="domain" description="Chitin-binding type-2" evidence="4">
    <location>
        <begin position="47"/>
        <end position="98"/>
    </location>
</feature>
<feature type="region of interest" description="Disordered" evidence="2">
    <location>
        <begin position="339"/>
        <end position="361"/>
    </location>
</feature>
<keyword evidence="1" id="KW-0175">Coiled coil</keyword>
<feature type="compositionally biased region" description="Low complexity" evidence="2">
    <location>
        <begin position="342"/>
        <end position="361"/>
    </location>
</feature>
<evidence type="ECO:0000256" key="3">
    <source>
        <dbReference type="SAM" id="SignalP"/>
    </source>
</evidence>
<feature type="coiled-coil region" evidence="1">
    <location>
        <begin position="219"/>
        <end position="286"/>
    </location>
</feature>
<organism evidence="5 6">
    <name type="scientific">Meganyctiphanes norvegica</name>
    <name type="common">Northern krill</name>
    <name type="synonym">Thysanopoda norvegica</name>
    <dbReference type="NCBI Taxonomy" id="48144"/>
    <lineage>
        <taxon>Eukaryota</taxon>
        <taxon>Metazoa</taxon>
        <taxon>Ecdysozoa</taxon>
        <taxon>Arthropoda</taxon>
        <taxon>Crustacea</taxon>
        <taxon>Multicrustacea</taxon>
        <taxon>Malacostraca</taxon>
        <taxon>Eumalacostraca</taxon>
        <taxon>Eucarida</taxon>
        <taxon>Euphausiacea</taxon>
        <taxon>Euphausiidae</taxon>
        <taxon>Meganyctiphanes</taxon>
    </lineage>
</organism>
<proteinExistence type="predicted"/>
<keyword evidence="6" id="KW-1185">Reference proteome</keyword>